<dbReference type="SUPFAM" id="SSF82689">
    <property type="entry name" value="Mechanosensitive channel protein MscS (YggB), C-terminal domain"/>
    <property type="match status" value="1"/>
</dbReference>
<evidence type="ECO:0000256" key="6">
    <source>
        <dbReference type="ARBA" id="ARBA00023136"/>
    </source>
</evidence>
<keyword evidence="3" id="KW-1003">Cell membrane</keyword>
<feature type="transmembrane region" description="Helical" evidence="7">
    <location>
        <begin position="45"/>
        <end position="66"/>
    </location>
</feature>
<dbReference type="Proteomes" id="UP001063698">
    <property type="component" value="Chromosome"/>
</dbReference>
<evidence type="ECO:0000256" key="3">
    <source>
        <dbReference type="ARBA" id="ARBA00022475"/>
    </source>
</evidence>
<keyword evidence="12" id="KW-1185">Reference proteome</keyword>
<evidence type="ECO:0000256" key="7">
    <source>
        <dbReference type="SAM" id="Phobius"/>
    </source>
</evidence>
<dbReference type="GO" id="GO:0005886">
    <property type="term" value="C:plasma membrane"/>
    <property type="evidence" value="ECO:0007669"/>
    <property type="project" value="UniProtKB-SubCell"/>
</dbReference>
<evidence type="ECO:0000313" key="12">
    <source>
        <dbReference type="Proteomes" id="UP001063698"/>
    </source>
</evidence>
<dbReference type="PANTHER" id="PTHR30221">
    <property type="entry name" value="SMALL-CONDUCTANCE MECHANOSENSITIVE CHANNEL"/>
    <property type="match status" value="1"/>
</dbReference>
<dbReference type="InterPro" id="IPR011066">
    <property type="entry name" value="MscS_channel_C_sf"/>
</dbReference>
<sequence>MDLVIGIAIIVLTRTYLHKKVVEVLARYVTSEDVMFMVQWVSAAVLYLIGFALILTAFGISISSLLVAGGFITLAISFAAQTTISNAISGIFLLMEKPVKIGDLVIIKDSGVGGVVKSISILSTTVRLWNGELARIPNSKFFESVIINQSGPLVRRLEVEVGVPYDLDKVKRAVEALKRFLDKEKYILKVPEPEVFVKDFGDSAIIIRINAWVPTKKWYEVYKEIRMKIYEKLVSEGVDIPYTTITVIDRRSSSTSGASQSEGS</sequence>
<dbReference type="Gene3D" id="1.10.287.1260">
    <property type="match status" value="1"/>
</dbReference>
<feature type="domain" description="Mechanosensitive ion channel MscS C-terminal" evidence="9">
    <location>
        <begin position="158"/>
        <end position="240"/>
    </location>
</feature>
<dbReference type="AlphaFoldDB" id="A0A977PKF9"/>
<dbReference type="PANTHER" id="PTHR30221:SF20">
    <property type="entry name" value="SMALL-CONDUCTANCE MECHANOSENSITIVE CHANNEL"/>
    <property type="match status" value="1"/>
</dbReference>
<evidence type="ECO:0000259" key="9">
    <source>
        <dbReference type="Pfam" id="PF21082"/>
    </source>
</evidence>
<dbReference type="Gene3D" id="3.30.70.100">
    <property type="match status" value="1"/>
</dbReference>
<feature type="transmembrane region" description="Helical" evidence="7">
    <location>
        <begin position="72"/>
        <end position="94"/>
    </location>
</feature>
<keyword evidence="4 7" id="KW-0812">Transmembrane</keyword>
<dbReference type="InterPro" id="IPR023408">
    <property type="entry name" value="MscS_beta-dom_sf"/>
</dbReference>
<dbReference type="InterPro" id="IPR011014">
    <property type="entry name" value="MscS_channel_TM-2"/>
</dbReference>
<dbReference type="InterPro" id="IPR010920">
    <property type="entry name" value="LSM_dom_sf"/>
</dbReference>
<evidence type="ECO:0000256" key="4">
    <source>
        <dbReference type="ARBA" id="ARBA00022692"/>
    </source>
</evidence>
<dbReference type="Pfam" id="PF21088">
    <property type="entry name" value="MS_channel_1st"/>
    <property type="match status" value="1"/>
</dbReference>
<dbReference type="GO" id="GO:0008381">
    <property type="term" value="F:mechanosensitive monoatomic ion channel activity"/>
    <property type="evidence" value="ECO:0007669"/>
    <property type="project" value="InterPro"/>
</dbReference>
<evidence type="ECO:0000256" key="1">
    <source>
        <dbReference type="ARBA" id="ARBA00004651"/>
    </source>
</evidence>
<comment type="similarity">
    <text evidence="2">Belongs to the MscS (TC 1.A.23) family.</text>
</comment>
<dbReference type="SUPFAM" id="SSF50182">
    <property type="entry name" value="Sm-like ribonucleoproteins"/>
    <property type="match status" value="1"/>
</dbReference>
<evidence type="ECO:0000259" key="10">
    <source>
        <dbReference type="Pfam" id="PF21088"/>
    </source>
</evidence>
<reference evidence="11" key="1">
    <citation type="submission" date="2013-11" db="EMBL/GenBank/DDBJ databases">
        <title>Comparative genomics of Ignicoccus.</title>
        <authorList>
            <person name="Podar M."/>
        </authorList>
    </citation>
    <scope>NUCLEOTIDE SEQUENCE</scope>
    <source>
        <strain evidence="11">DSM 13166</strain>
    </source>
</reference>
<proteinExistence type="inferred from homology"/>
<dbReference type="InterPro" id="IPR006685">
    <property type="entry name" value="MscS_channel_2nd"/>
</dbReference>
<feature type="domain" description="Mechanosensitive ion channel MscS" evidence="8">
    <location>
        <begin position="82"/>
        <end position="150"/>
    </location>
</feature>
<dbReference type="SUPFAM" id="SSF82861">
    <property type="entry name" value="Mechanosensitive channel protein MscS (YggB), transmembrane region"/>
    <property type="match status" value="1"/>
</dbReference>
<dbReference type="InterPro" id="IPR049142">
    <property type="entry name" value="MS_channel_1st"/>
</dbReference>
<keyword evidence="5 7" id="KW-1133">Transmembrane helix</keyword>
<feature type="domain" description="Mechanosensitive ion channel transmembrane helices 2/3" evidence="10">
    <location>
        <begin position="42"/>
        <end position="81"/>
    </location>
</feature>
<keyword evidence="6 7" id="KW-0472">Membrane</keyword>
<evidence type="ECO:0000256" key="2">
    <source>
        <dbReference type="ARBA" id="ARBA00008017"/>
    </source>
</evidence>
<organism evidence="11 12">
    <name type="scientific">Ignicoccus pacificus DSM 13166</name>
    <dbReference type="NCBI Taxonomy" id="940294"/>
    <lineage>
        <taxon>Archaea</taxon>
        <taxon>Thermoproteota</taxon>
        <taxon>Thermoprotei</taxon>
        <taxon>Desulfurococcales</taxon>
        <taxon>Desulfurococcaceae</taxon>
        <taxon>Ignicoccus</taxon>
    </lineage>
</organism>
<name>A0A977PKF9_9CREN</name>
<dbReference type="KEGG" id="ipc:IPA_01725"/>
<gene>
    <name evidence="11" type="ORF">IPA_01725</name>
</gene>
<accession>A0A977PKF9</accession>
<evidence type="ECO:0000313" key="11">
    <source>
        <dbReference type="EMBL" id="UXD21240.1"/>
    </source>
</evidence>
<protein>
    <submittedName>
        <fullName evidence="11">Mechnosensitive channel protein MscS</fullName>
    </submittedName>
</protein>
<dbReference type="Pfam" id="PF00924">
    <property type="entry name" value="MS_channel_2nd"/>
    <property type="match status" value="1"/>
</dbReference>
<dbReference type="EMBL" id="CP006868">
    <property type="protein sequence ID" value="UXD21240.1"/>
    <property type="molecule type" value="Genomic_DNA"/>
</dbReference>
<dbReference type="Gene3D" id="2.30.30.60">
    <property type="match status" value="1"/>
</dbReference>
<comment type="subcellular location">
    <subcellularLocation>
        <location evidence="1">Cell membrane</location>
        <topology evidence="1">Multi-pass membrane protein</topology>
    </subcellularLocation>
</comment>
<evidence type="ECO:0000259" key="8">
    <source>
        <dbReference type="Pfam" id="PF00924"/>
    </source>
</evidence>
<dbReference type="InterPro" id="IPR045275">
    <property type="entry name" value="MscS_archaea/bacteria_type"/>
</dbReference>
<dbReference type="InterPro" id="IPR049278">
    <property type="entry name" value="MS_channel_C"/>
</dbReference>
<dbReference type="Pfam" id="PF21082">
    <property type="entry name" value="MS_channel_3rd"/>
    <property type="match status" value="1"/>
</dbReference>
<evidence type="ECO:0000256" key="5">
    <source>
        <dbReference type="ARBA" id="ARBA00022989"/>
    </source>
</evidence>